<dbReference type="AlphaFoldDB" id="A0A0W7VNM3"/>
<feature type="region of interest" description="Disordered" evidence="1">
    <location>
        <begin position="1"/>
        <end position="47"/>
    </location>
</feature>
<evidence type="ECO:0000313" key="3">
    <source>
        <dbReference type="Proteomes" id="UP000236546"/>
    </source>
</evidence>
<dbReference type="Proteomes" id="UP000236546">
    <property type="component" value="Unassembled WGS sequence"/>
</dbReference>
<proteinExistence type="predicted"/>
<evidence type="ECO:0000256" key="1">
    <source>
        <dbReference type="SAM" id="MobiDB-lite"/>
    </source>
</evidence>
<feature type="compositionally biased region" description="Basic and acidic residues" evidence="1">
    <location>
        <begin position="1"/>
        <end position="11"/>
    </location>
</feature>
<accession>A0A0W7VNM3</accession>
<comment type="caution">
    <text evidence="2">The sequence shown here is derived from an EMBL/GenBank/DDBJ whole genome shotgun (WGS) entry which is preliminary data.</text>
</comment>
<protein>
    <submittedName>
        <fullName evidence="2">Uncharacterized protein</fullName>
    </submittedName>
</protein>
<dbReference type="EMBL" id="MTYH01000112">
    <property type="protein sequence ID" value="PNP38151.1"/>
    <property type="molecule type" value="Genomic_DNA"/>
</dbReference>
<evidence type="ECO:0000313" key="2">
    <source>
        <dbReference type="EMBL" id="PNP38151.1"/>
    </source>
</evidence>
<reference evidence="2 3" key="1">
    <citation type="submission" date="2017-02" db="EMBL/GenBank/DDBJ databases">
        <title>Genomes of Trichoderma spp. with biocontrol activity.</title>
        <authorList>
            <person name="Gardiner D."/>
            <person name="Kazan K."/>
            <person name="Vos C."/>
            <person name="Harvey P."/>
        </authorList>
    </citation>
    <scope>NUCLEOTIDE SEQUENCE [LARGE SCALE GENOMIC DNA]</scope>
    <source>
        <strain evidence="2 3">A5MH</strain>
    </source>
</reference>
<sequence length="61" mass="6433">MAEPIRNKRSEYTAPTPQNTPAATAPITSRAQQPGVASIKEGKSNPDNGCKLCVSNCVSVF</sequence>
<organism evidence="2 3">
    <name type="scientific">Trichoderma gamsii</name>
    <dbReference type="NCBI Taxonomy" id="398673"/>
    <lineage>
        <taxon>Eukaryota</taxon>
        <taxon>Fungi</taxon>
        <taxon>Dikarya</taxon>
        <taxon>Ascomycota</taxon>
        <taxon>Pezizomycotina</taxon>
        <taxon>Sordariomycetes</taxon>
        <taxon>Hypocreomycetidae</taxon>
        <taxon>Hypocreales</taxon>
        <taxon>Hypocreaceae</taxon>
        <taxon>Trichoderma</taxon>
    </lineage>
</organism>
<name>A0A0W7VNM3_9HYPO</name>
<feature type="compositionally biased region" description="Low complexity" evidence="1">
    <location>
        <begin position="13"/>
        <end position="26"/>
    </location>
</feature>
<gene>
    <name evidence="2" type="ORF">TGAMA5MH_09904</name>
</gene>